<evidence type="ECO:0000256" key="1">
    <source>
        <dbReference type="SAM" id="MobiDB-lite"/>
    </source>
</evidence>
<accession>A0ABP5VJY5</accession>
<dbReference type="EMBL" id="BAAATJ010000014">
    <property type="protein sequence ID" value="GAA2402483.1"/>
    <property type="molecule type" value="Genomic_DNA"/>
</dbReference>
<feature type="region of interest" description="Disordered" evidence="1">
    <location>
        <begin position="82"/>
        <end position="193"/>
    </location>
</feature>
<name>A0ABP5VJY5_9ACTN</name>
<proteinExistence type="predicted"/>
<dbReference type="GO" id="GO:0005524">
    <property type="term" value="F:ATP binding"/>
    <property type="evidence" value="ECO:0007669"/>
    <property type="project" value="UniProtKB-KW"/>
</dbReference>
<feature type="compositionally biased region" description="Pro residues" evidence="1">
    <location>
        <begin position="150"/>
        <end position="170"/>
    </location>
</feature>
<keyword evidence="2" id="KW-0067">ATP-binding</keyword>
<keyword evidence="2" id="KW-0547">Nucleotide-binding</keyword>
<keyword evidence="3" id="KW-1185">Reference proteome</keyword>
<protein>
    <submittedName>
        <fullName evidence="2">ATP-binding protein</fullName>
    </submittedName>
</protein>
<comment type="caution">
    <text evidence="2">The sequence shown here is derived from an EMBL/GenBank/DDBJ whole genome shotgun (WGS) entry which is preliminary data.</text>
</comment>
<evidence type="ECO:0000313" key="2">
    <source>
        <dbReference type="EMBL" id="GAA2402483.1"/>
    </source>
</evidence>
<gene>
    <name evidence="2" type="ORF">GCM10010420_32030</name>
</gene>
<sequence>MISHPSASGRQRTVEFQTLPSRTGQVRRILSALLRYWELESLVEPAAVGVAELMADVHRRVGPDRPCSVEIVLLPDRLTFSLRGQDPGPSGPLGAGGRGPLPAASSGGGPGPGAGQDDSGKVAWFTLPVHARKSPAPVPGGMPGKAPGRGPLPSPEPLPAPDPLPRPEPLPRSHAPAPAAPVRASAGAALQRP</sequence>
<evidence type="ECO:0000313" key="3">
    <source>
        <dbReference type="Proteomes" id="UP001500058"/>
    </source>
</evidence>
<feature type="compositionally biased region" description="Low complexity" evidence="1">
    <location>
        <begin position="172"/>
        <end position="193"/>
    </location>
</feature>
<organism evidence="2 3">
    <name type="scientific">Streptomyces glaucosporus</name>
    <dbReference type="NCBI Taxonomy" id="284044"/>
    <lineage>
        <taxon>Bacteria</taxon>
        <taxon>Bacillati</taxon>
        <taxon>Actinomycetota</taxon>
        <taxon>Actinomycetes</taxon>
        <taxon>Kitasatosporales</taxon>
        <taxon>Streptomycetaceae</taxon>
        <taxon>Streptomyces</taxon>
    </lineage>
</organism>
<dbReference type="Proteomes" id="UP001500058">
    <property type="component" value="Unassembled WGS sequence"/>
</dbReference>
<dbReference type="RefSeq" id="WP_344631701.1">
    <property type="nucleotide sequence ID" value="NZ_BAAATJ010000014.1"/>
</dbReference>
<reference evidence="3" key="1">
    <citation type="journal article" date="2019" name="Int. J. Syst. Evol. Microbiol.">
        <title>The Global Catalogue of Microorganisms (GCM) 10K type strain sequencing project: providing services to taxonomists for standard genome sequencing and annotation.</title>
        <authorList>
            <consortium name="The Broad Institute Genomics Platform"/>
            <consortium name="The Broad Institute Genome Sequencing Center for Infectious Disease"/>
            <person name="Wu L."/>
            <person name="Ma J."/>
        </authorList>
    </citation>
    <scope>NUCLEOTIDE SEQUENCE [LARGE SCALE GENOMIC DNA]</scope>
    <source>
        <strain evidence="3">JCM 6921</strain>
    </source>
</reference>